<accession>A0AA36GJV3</accession>
<organism evidence="1 2">
    <name type="scientific">Cylicocyclus nassatus</name>
    <name type="common">Nematode worm</name>
    <dbReference type="NCBI Taxonomy" id="53992"/>
    <lineage>
        <taxon>Eukaryota</taxon>
        <taxon>Metazoa</taxon>
        <taxon>Ecdysozoa</taxon>
        <taxon>Nematoda</taxon>
        <taxon>Chromadorea</taxon>
        <taxon>Rhabditida</taxon>
        <taxon>Rhabditina</taxon>
        <taxon>Rhabditomorpha</taxon>
        <taxon>Strongyloidea</taxon>
        <taxon>Strongylidae</taxon>
        <taxon>Cylicocyclus</taxon>
    </lineage>
</organism>
<protein>
    <submittedName>
        <fullName evidence="1">Uncharacterized protein</fullName>
    </submittedName>
</protein>
<dbReference type="AlphaFoldDB" id="A0AA36GJV3"/>
<dbReference type="EMBL" id="CATQJL010000001">
    <property type="protein sequence ID" value="CAJ0589765.1"/>
    <property type="molecule type" value="Genomic_DNA"/>
</dbReference>
<sequence>MKGALVYEKCRRSTEGDYPKCFLSKTKNTSDRLVKKENPLSKFVDKYGTCLANKREVAYSLLSKYTQNFANKQRKLGKEELIQLQYFLDNHRELEIVEESIFRMNGK</sequence>
<evidence type="ECO:0000313" key="1">
    <source>
        <dbReference type="EMBL" id="CAJ0589765.1"/>
    </source>
</evidence>
<evidence type="ECO:0000313" key="2">
    <source>
        <dbReference type="Proteomes" id="UP001176961"/>
    </source>
</evidence>
<comment type="caution">
    <text evidence="1">The sequence shown here is derived from an EMBL/GenBank/DDBJ whole genome shotgun (WGS) entry which is preliminary data.</text>
</comment>
<gene>
    <name evidence="1" type="ORF">CYNAS_LOCUS1748</name>
</gene>
<reference evidence="1" key="1">
    <citation type="submission" date="2023-07" db="EMBL/GenBank/DDBJ databases">
        <authorList>
            <consortium name="CYATHOMIX"/>
        </authorList>
    </citation>
    <scope>NUCLEOTIDE SEQUENCE</scope>
    <source>
        <strain evidence="1">N/A</strain>
    </source>
</reference>
<keyword evidence="2" id="KW-1185">Reference proteome</keyword>
<proteinExistence type="predicted"/>
<dbReference type="Proteomes" id="UP001176961">
    <property type="component" value="Unassembled WGS sequence"/>
</dbReference>
<name>A0AA36GJV3_CYLNA</name>